<evidence type="ECO:0000256" key="1">
    <source>
        <dbReference type="SAM" id="MobiDB-lite"/>
    </source>
</evidence>
<feature type="compositionally biased region" description="Basic residues" evidence="1">
    <location>
        <begin position="15"/>
        <end position="28"/>
    </location>
</feature>
<feature type="non-terminal residue" evidence="2">
    <location>
        <position position="28"/>
    </location>
</feature>
<dbReference type="EMBL" id="CAJNOO010015014">
    <property type="protein sequence ID" value="CAF1517000.1"/>
    <property type="molecule type" value="Genomic_DNA"/>
</dbReference>
<dbReference type="Proteomes" id="UP000663882">
    <property type="component" value="Unassembled WGS sequence"/>
</dbReference>
<reference evidence="2" key="1">
    <citation type="submission" date="2021-02" db="EMBL/GenBank/DDBJ databases">
        <authorList>
            <person name="Nowell W R."/>
        </authorList>
    </citation>
    <scope>NUCLEOTIDE SEQUENCE</scope>
</reference>
<name>A0A815UJG2_9BILA</name>
<feature type="region of interest" description="Disordered" evidence="1">
    <location>
        <begin position="1"/>
        <end position="28"/>
    </location>
</feature>
<gene>
    <name evidence="2" type="ORF">RFH988_LOCUS39215</name>
</gene>
<evidence type="ECO:0000313" key="3">
    <source>
        <dbReference type="Proteomes" id="UP000663882"/>
    </source>
</evidence>
<organism evidence="2 3">
    <name type="scientific">Rotaria sordida</name>
    <dbReference type="NCBI Taxonomy" id="392033"/>
    <lineage>
        <taxon>Eukaryota</taxon>
        <taxon>Metazoa</taxon>
        <taxon>Spiralia</taxon>
        <taxon>Gnathifera</taxon>
        <taxon>Rotifera</taxon>
        <taxon>Eurotatoria</taxon>
        <taxon>Bdelloidea</taxon>
        <taxon>Philodinida</taxon>
        <taxon>Philodinidae</taxon>
        <taxon>Rotaria</taxon>
    </lineage>
</organism>
<evidence type="ECO:0000313" key="2">
    <source>
        <dbReference type="EMBL" id="CAF1517000.1"/>
    </source>
</evidence>
<comment type="caution">
    <text evidence="2">The sequence shown here is derived from an EMBL/GenBank/DDBJ whole genome shotgun (WGS) entry which is preliminary data.</text>
</comment>
<proteinExistence type="predicted"/>
<dbReference type="AlphaFoldDB" id="A0A815UJG2"/>
<sequence>MQSHGQPCHRLPLSFHRHPTPPPIKPRH</sequence>
<protein>
    <submittedName>
        <fullName evidence="2">Uncharacterized protein</fullName>
    </submittedName>
</protein>
<accession>A0A815UJG2</accession>